<accession>A0ABM7RD40</accession>
<evidence type="ECO:0000313" key="1">
    <source>
        <dbReference type="EMBL" id="BCX48002.1"/>
    </source>
</evidence>
<protein>
    <submittedName>
        <fullName evidence="1">Glyoxalase/bleomycin resistance protein</fullName>
    </submittedName>
</protein>
<dbReference type="EMBL" id="AP024702">
    <property type="protein sequence ID" value="BCX48002.1"/>
    <property type="molecule type" value="Genomic_DNA"/>
</dbReference>
<reference evidence="1 2" key="1">
    <citation type="submission" date="2021-06" db="EMBL/GenBank/DDBJ databases">
        <title>Complete genome of Haloferula helveola possessing various polysaccharide degrading enzymes.</title>
        <authorList>
            <person name="Takami H."/>
            <person name="Huang C."/>
            <person name="Hamasaki K."/>
        </authorList>
    </citation>
    <scope>NUCLEOTIDE SEQUENCE [LARGE SCALE GENOMIC DNA]</scope>
    <source>
        <strain evidence="1 2">CN-1</strain>
    </source>
</reference>
<dbReference type="Gene3D" id="3.10.180.10">
    <property type="entry name" value="2,3-Dihydroxybiphenyl 1,2-Dioxygenase, domain 1"/>
    <property type="match status" value="1"/>
</dbReference>
<dbReference type="RefSeq" id="WP_338690523.1">
    <property type="nucleotide sequence ID" value="NZ_AP024702.1"/>
</dbReference>
<evidence type="ECO:0000313" key="2">
    <source>
        <dbReference type="Proteomes" id="UP001374893"/>
    </source>
</evidence>
<gene>
    <name evidence="1" type="ORF">HAHE_19100</name>
</gene>
<organism evidence="1 2">
    <name type="scientific">Haloferula helveola</name>
    <dbReference type="NCBI Taxonomy" id="490095"/>
    <lineage>
        <taxon>Bacteria</taxon>
        <taxon>Pseudomonadati</taxon>
        <taxon>Verrucomicrobiota</taxon>
        <taxon>Verrucomicrobiia</taxon>
        <taxon>Verrucomicrobiales</taxon>
        <taxon>Verrucomicrobiaceae</taxon>
        <taxon>Haloferula</taxon>
    </lineage>
</organism>
<dbReference type="Proteomes" id="UP001374893">
    <property type="component" value="Chromosome"/>
</dbReference>
<name>A0ABM7RD40_9BACT</name>
<sequence length="127" mass="14325">MKLGSLQIRWIDQIVSDTKGVSDFYSDLFGFEQEAVDEGNGLTSYCLNDKEGESVFGIVEERVFKDWPHGWVLYFEVPDDEYDSYCARAGEMGAEIIRKSPMQCLMKDPAGAPIVINPKKFIGEVES</sequence>
<keyword evidence="2" id="KW-1185">Reference proteome</keyword>
<dbReference type="SUPFAM" id="SSF54593">
    <property type="entry name" value="Glyoxalase/Bleomycin resistance protein/Dihydroxybiphenyl dioxygenase"/>
    <property type="match status" value="1"/>
</dbReference>
<proteinExistence type="predicted"/>
<dbReference type="InterPro" id="IPR029068">
    <property type="entry name" value="Glyas_Bleomycin-R_OHBP_Dase"/>
</dbReference>